<dbReference type="Proteomes" id="UP000735302">
    <property type="component" value="Unassembled WGS sequence"/>
</dbReference>
<organism evidence="1 2">
    <name type="scientific">Plakobranchus ocellatus</name>
    <dbReference type="NCBI Taxonomy" id="259542"/>
    <lineage>
        <taxon>Eukaryota</taxon>
        <taxon>Metazoa</taxon>
        <taxon>Spiralia</taxon>
        <taxon>Lophotrochozoa</taxon>
        <taxon>Mollusca</taxon>
        <taxon>Gastropoda</taxon>
        <taxon>Heterobranchia</taxon>
        <taxon>Euthyneura</taxon>
        <taxon>Panpulmonata</taxon>
        <taxon>Sacoglossa</taxon>
        <taxon>Placobranchoidea</taxon>
        <taxon>Plakobranchidae</taxon>
        <taxon>Plakobranchus</taxon>
    </lineage>
</organism>
<evidence type="ECO:0000313" key="1">
    <source>
        <dbReference type="EMBL" id="GFN97674.1"/>
    </source>
</evidence>
<accession>A0AAV3ZST8</accession>
<dbReference type="EMBL" id="BLXT01002804">
    <property type="protein sequence ID" value="GFN97674.1"/>
    <property type="molecule type" value="Genomic_DNA"/>
</dbReference>
<keyword evidence="2" id="KW-1185">Reference proteome</keyword>
<dbReference type="AlphaFoldDB" id="A0AAV3ZST8"/>
<reference evidence="1 2" key="1">
    <citation type="journal article" date="2021" name="Elife">
        <title>Chloroplast acquisition without the gene transfer in kleptoplastic sea slugs, Plakobranchus ocellatus.</title>
        <authorList>
            <person name="Maeda T."/>
            <person name="Takahashi S."/>
            <person name="Yoshida T."/>
            <person name="Shimamura S."/>
            <person name="Takaki Y."/>
            <person name="Nagai Y."/>
            <person name="Toyoda A."/>
            <person name="Suzuki Y."/>
            <person name="Arimoto A."/>
            <person name="Ishii H."/>
            <person name="Satoh N."/>
            <person name="Nishiyama T."/>
            <person name="Hasebe M."/>
            <person name="Maruyama T."/>
            <person name="Minagawa J."/>
            <person name="Obokata J."/>
            <person name="Shigenobu S."/>
        </authorList>
    </citation>
    <scope>NUCLEOTIDE SEQUENCE [LARGE SCALE GENOMIC DNA]</scope>
</reference>
<comment type="caution">
    <text evidence="1">The sequence shown here is derived from an EMBL/GenBank/DDBJ whole genome shotgun (WGS) entry which is preliminary data.</text>
</comment>
<proteinExistence type="predicted"/>
<sequence>MRTARPDAGDADDREPMAEVRTATTVLSVRVAHVMSAGRRSEQTAPTATANLITAPTVTKKVEDATKRRKRRPVENMAVTATTATRQRLAKGVQGGGLEKRGFATLRVGL</sequence>
<protein>
    <submittedName>
        <fullName evidence="1">Uncharacterized protein</fullName>
    </submittedName>
</protein>
<gene>
    <name evidence="1" type="ORF">PoB_002418000</name>
</gene>
<name>A0AAV3ZST8_9GAST</name>
<evidence type="ECO:0000313" key="2">
    <source>
        <dbReference type="Proteomes" id="UP000735302"/>
    </source>
</evidence>